<feature type="region of interest" description="Disordered" evidence="1">
    <location>
        <begin position="1"/>
        <end position="33"/>
    </location>
</feature>
<evidence type="ECO:0000313" key="2">
    <source>
        <dbReference type="EMBL" id="MPC65127.1"/>
    </source>
</evidence>
<protein>
    <submittedName>
        <fullName evidence="2">Uncharacterized protein</fullName>
    </submittedName>
</protein>
<gene>
    <name evidence="2" type="ORF">E2C01_059255</name>
</gene>
<reference evidence="2 3" key="1">
    <citation type="submission" date="2019-05" db="EMBL/GenBank/DDBJ databases">
        <title>Another draft genome of Portunus trituberculatus and its Hox gene families provides insights of decapod evolution.</title>
        <authorList>
            <person name="Jeong J.-H."/>
            <person name="Song I."/>
            <person name="Kim S."/>
            <person name="Choi T."/>
            <person name="Kim D."/>
            <person name="Ryu S."/>
            <person name="Kim W."/>
        </authorList>
    </citation>
    <scope>NUCLEOTIDE SEQUENCE [LARGE SCALE GENOMIC DNA]</scope>
    <source>
        <tissue evidence="2">Muscle</tissue>
    </source>
</reference>
<dbReference type="EMBL" id="VSRR010022953">
    <property type="protein sequence ID" value="MPC65127.1"/>
    <property type="molecule type" value="Genomic_DNA"/>
</dbReference>
<organism evidence="2 3">
    <name type="scientific">Portunus trituberculatus</name>
    <name type="common">Swimming crab</name>
    <name type="synonym">Neptunus trituberculatus</name>
    <dbReference type="NCBI Taxonomy" id="210409"/>
    <lineage>
        <taxon>Eukaryota</taxon>
        <taxon>Metazoa</taxon>
        <taxon>Ecdysozoa</taxon>
        <taxon>Arthropoda</taxon>
        <taxon>Crustacea</taxon>
        <taxon>Multicrustacea</taxon>
        <taxon>Malacostraca</taxon>
        <taxon>Eumalacostraca</taxon>
        <taxon>Eucarida</taxon>
        <taxon>Decapoda</taxon>
        <taxon>Pleocyemata</taxon>
        <taxon>Brachyura</taxon>
        <taxon>Eubrachyura</taxon>
        <taxon>Portunoidea</taxon>
        <taxon>Portunidae</taxon>
        <taxon>Portuninae</taxon>
        <taxon>Portunus</taxon>
    </lineage>
</organism>
<sequence length="140" mass="14963">MDSKAEGRSSGDPNWLRTKAEGATTEAAPSEGVAGKKAALKFHLFIIECEREEEPRQVAIALSTPGLNGGGGSGPGECTGLQKPVSLSWFCKEIVGRGDDRGKTLSIVEAVECYLIFDHQFSSVSTLLLLGLSLLVEKRR</sequence>
<proteinExistence type="predicted"/>
<keyword evidence="3" id="KW-1185">Reference proteome</keyword>
<comment type="caution">
    <text evidence="2">The sequence shown here is derived from an EMBL/GenBank/DDBJ whole genome shotgun (WGS) entry which is preliminary data.</text>
</comment>
<dbReference type="Proteomes" id="UP000324222">
    <property type="component" value="Unassembled WGS sequence"/>
</dbReference>
<evidence type="ECO:0000256" key="1">
    <source>
        <dbReference type="SAM" id="MobiDB-lite"/>
    </source>
</evidence>
<evidence type="ECO:0000313" key="3">
    <source>
        <dbReference type="Proteomes" id="UP000324222"/>
    </source>
</evidence>
<dbReference type="AlphaFoldDB" id="A0A5B7H727"/>
<name>A0A5B7H727_PORTR</name>
<accession>A0A5B7H727</accession>